<sequence length="80" mass="9277">MGSEVYSCAKESESLHSFIISIKNFIVITRGVSVIFPHRLDVFARQEIYDARWMFAFGFVIDFTIRIIWINAVKGLQSIF</sequence>
<protein>
    <submittedName>
        <fullName evidence="2">Uncharacterized protein</fullName>
    </submittedName>
</protein>
<dbReference type="AlphaFoldDB" id="A0AAW2EBY1"/>
<keyword evidence="1" id="KW-0812">Transmembrane</keyword>
<dbReference type="EMBL" id="JADYXP020000028">
    <property type="protein sequence ID" value="KAL0099322.1"/>
    <property type="molecule type" value="Genomic_DNA"/>
</dbReference>
<name>A0AAW2EBY1_9HYME</name>
<accession>A0AAW2EBY1</accession>
<evidence type="ECO:0000256" key="1">
    <source>
        <dbReference type="SAM" id="Phobius"/>
    </source>
</evidence>
<organism evidence="2 3">
    <name type="scientific">Cardiocondyla obscurior</name>
    <dbReference type="NCBI Taxonomy" id="286306"/>
    <lineage>
        <taxon>Eukaryota</taxon>
        <taxon>Metazoa</taxon>
        <taxon>Ecdysozoa</taxon>
        <taxon>Arthropoda</taxon>
        <taxon>Hexapoda</taxon>
        <taxon>Insecta</taxon>
        <taxon>Pterygota</taxon>
        <taxon>Neoptera</taxon>
        <taxon>Endopterygota</taxon>
        <taxon>Hymenoptera</taxon>
        <taxon>Apocrita</taxon>
        <taxon>Aculeata</taxon>
        <taxon>Formicoidea</taxon>
        <taxon>Formicidae</taxon>
        <taxon>Myrmicinae</taxon>
        <taxon>Cardiocondyla</taxon>
    </lineage>
</organism>
<feature type="transmembrane region" description="Helical" evidence="1">
    <location>
        <begin position="53"/>
        <end position="73"/>
    </location>
</feature>
<evidence type="ECO:0000313" key="3">
    <source>
        <dbReference type="Proteomes" id="UP001430953"/>
    </source>
</evidence>
<keyword evidence="1" id="KW-1133">Transmembrane helix</keyword>
<proteinExistence type="predicted"/>
<dbReference type="Proteomes" id="UP001430953">
    <property type="component" value="Unassembled WGS sequence"/>
</dbReference>
<gene>
    <name evidence="2" type="ORF">PUN28_020113</name>
</gene>
<reference evidence="2 3" key="1">
    <citation type="submission" date="2023-03" db="EMBL/GenBank/DDBJ databases">
        <title>High recombination rates correlate with genetic variation in Cardiocondyla obscurior ants.</title>
        <authorList>
            <person name="Errbii M."/>
        </authorList>
    </citation>
    <scope>NUCLEOTIDE SEQUENCE [LARGE SCALE GENOMIC DNA]</scope>
    <source>
        <strain evidence="2">Alpha-2009</strain>
        <tissue evidence="2">Whole body</tissue>
    </source>
</reference>
<keyword evidence="3" id="KW-1185">Reference proteome</keyword>
<comment type="caution">
    <text evidence="2">The sequence shown here is derived from an EMBL/GenBank/DDBJ whole genome shotgun (WGS) entry which is preliminary data.</text>
</comment>
<evidence type="ECO:0000313" key="2">
    <source>
        <dbReference type="EMBL" id="KAL0099322.1"/>
    </source>
</evidence>
<keyword evidence="1" id="KW-0472">Membrane</keyword>